<dbReference type="EMBL" id="QAPG01000133">
    <property type="protein sequence ID" value="TDZ30367.1"/>
    <property type="molecule type" value="Genomic_DNA"/>
</dbReference>
<accession>A0A4R8PWV1</accession>
<protein>
    <submittedName>
        <fullName evidence="2">Uncharacterized protein</fullName>
    </submittedName>
</protein>
<keyword evidence="3" id="KW-1185">Reference proteome</keyword>
<evidence type="ECO:0000313" key="2">
    <source>
        <dbReference type="EMBL" id="TDZ30367.1"/>
    </source>
</evidence>
<evidence type="ECO:0000256" key="1">
    <source>
        <dbReference type="SAM" id="MobiDB-lite"/>
    </source>
</evidence>
<feature type="compositionally biased region" description="Low complexity" evidence="1">
    <location>
        <begin position="31"/>
        <end position="129"/>
    </location>
</feature>
<proteinExistence type="predicted"/>
<gene>
    <name evidence="2" type="ORF">C8035_v002908</name>
</gene>
<name>A0A4R8PWV1_9PEZI</name>
<evidence type="ECO:0000313" key="3">
    <source>
        <dbReference type="Proteomes" id="UP000295083"/>
    </source>
</evidence>
<organism evidence="2 3">
    <name type="scientific">Colletotrichum spinosum</name>
    <dbReference type="NCBI Taxonomy" id="1347390"/>
    <lineage>
        <taxon>Eukaryota</taxon>
        <taxon>Fungi</taxon>
        <taxon>Dikarya</taxon>
        <taxon>Ascomycota</taxon>
        <taxon>Pezizomycotina</taxon>
        <taxon>Sordariomycetes</taxon>
        <taxon>Hypocreomycetidae</taxon>
        <taxon>Glomerellales</taxon>
        <taxon>Glomerellaceae</taxon>
        <taxon>Colletotrichum</taxon>
        <taxon>Colletotrichum orbiculare species complex</taxon>
    </lineage>
</organism>
<comment type="caution">
    <text evidence="2">The sequence shown here is derived from an EMBL/GenBank/DDBJ whole genome shotgun (WGS) entry which is preliminary data.</text>
</comment>
<dbReference type="AlphaFoldDB" id="A0A4R8PWV1"/>
<feature type="region of interest" description="Disordered" evidence="1">
    <location>
        <begin position="1"/>
        <end position="222"/>
    </location>
</feature>
<dbReference type="Proteomes" id="UP000295083">
    <property type="component" value="Unassembled WGS sequence"/>
</dbReference>
<reference evidence="2 3" key="1">
    <citation type="submission" date="2018-11" db="EMBL/GenBank/DDBJ databases">
        <title>Genome sequence and assembly of Colletotrichum spinosum.</title>
        <authorList>
            <person name="Gan P."/>
            <person name="Shirasu K."/>
        </authorList>
    </citation>
    <scope>NUCLEOTIDE SEQUENCE [LARGE SCALE GENOMIC DNA]</scope>
    <source>
        <strain evidence="2 3">CBS 515.97</strain>
    </source>
</reference>
<sequence length="222" mass="22032">MSANKAPSAGTKVEPGANAPVASEATGRVDSGSLAAESASSGGAFASNAGVQSGSSTNNSSSNNNNSSSNNNNSSSNNNSSFNNNSSSNDNSSSANKSSSTGTDSSSANKSSSTGTGSAPGSGTSSIPSKAGTAPTYVNNQYIRDPAGPHGKNITEGFDDKNTKDGVQAAFKAEVGSENDPGRAAEQGFLQSQTKAGRDAGPRQTEVDGQTVYDNLKSDVEA</sequence>